<proteinExistence type="predicted"/>
<dbReference type="EMBL" id="LVVZ01000007">
    <property type="protein sequence ID" value="OKL45049.1"/>
    <property type="molecule type" value="Genomic_DNA"/>
</dbReference>
<dbReference type="InterPro" id="IPR016181">
    <property type="entry name" value="Acyl_CoA_acyltransferase"/>
</dbReference>
<reference evidence="2 3" key="1">
    <citation type="submission" date="2016-03" db="EMBL/GenBank/DDBJ databases">
        <title>Genome sequence of Nesiotobacter sp. nov., a moderately halophilic alphaproteobacterium isolated from the Yellow Sea, China.</title>
        <authorList>
            <person name="Zhang G."/>
            <person name="Zhang R."/>
        </authorList>
    </citation>
    <scope>NUCLEOTIDE SEQUENCE [LARGE SCALE GENOMIC DNA]</scope>
    <source>
        <strain evidence="2 3">WB1-6</strain>
    </source>
</reference>
<dbReference type="AlphaFoldDB" id="A0A1U7JK04"/>
<name>A0A1U7JK04_9HYPH</name>
<dbReference type="GO" id="GO:0016747">
    <property type="term" value="F:acyltransferase activity, transferring groups other than amino-acyl groups"/>
    <property type="evidence" value="ECO:0007669"/>
    <property type="project" value="InterPro"/>
</dbReference>
<accession>A0A1U7JK04</accession>
<keyword evidence="3" id="KW-1185">Reference proteome</keyword>
<comment type="caution">
    <text evidence="2">The sequence shown here is derived from an EMBL/GenBank/DDBJ whole genome shotgun (WGS) entry which is preliminary data.</text>
</comment>
<dbReference type="PROSITE" id="PS51186">
    <property type="entry name" value="GNAT"/>
    <property type="match status" value="1"/>
</dbReference>
<dbReference type="Proteomes" id="UP000185783">
    <property type="component" value="Unassembled WGS sequence"/>
</dbReference>
<evidence type="ECO:0000259" key="1">
    <source>
        <dbReference type="PROSITE" id="PS51186"/>
    </source>
</evidence>
<dbReference type="Pfam" id="PF13673">
    <property type="entry name" value="Acetyltransf_10"/>
    <property type="match status" value="1"/>
</dbReference>
<dbReference type="Gene3D" id="3.40.630.30">
    <property type="match status" value="1"/>
</dbReference>
<protein>
    <recommendedName>
        <fullName evidence="1">N-acetyltransferase domain-containing protein</fullName>
    </recommendedName>
</protein>
<dbReference type="InterPro" id="IPR000182">
    <property type="entry name" value="GNAT_dom"/>
</dbReference>
<evidence type="ECO:0000313" key="2">
    <source>
        <dbReference type="EMBL" id="OKL45049.1"/>
    </source>
</evidence>
<dbReference type="STRING" id="197461.A3843_04665"/>
<dbReference type="SUPFAM" id="SSF55729">
    <property type="entry name" value="Acyl-CoA N-acyltransferases (Nat)"/>
    <property type="match status" value="1"/>
</dbReference>
<sequence length="150" mass="17068">MLPSYTVEDLKIRRVTVEDALPIRHKVLWPNLPLDAARVDEDDVGLHYGAFYRGWLVGVASLYLGDGGARLRKFAVLPEYRGHGIGTLMVEELLECAGALGAQEFWCDARETAVPFYQRFGLKVDGDPFLKRDLRYVRMSTPLRPDLFIR</sequence>
<evidence type="ECO:0000313" key="3">
    <source>
        <dbReference type="Proteomes" id="UP000185783"/>
    </source>
</evidence>
<gene>
    <name evidence="2" type="ORF">A3843_04665</name>
</gene>
<dbReference type="CDD" id="cd04301">
    <property type="entry name" value="NAT_SF"/>
    <property type="match status" value="1"/>
</dbReference>
<dbReference type="RefSeq" id="WP_036489424.1">
    <property type="nucleotide sequence ID" value="NZ_LVVZ01000007.1"/>
</dbReference>
<organism evidence="2 3">
    <name type="scientific">Pseudovibrio exalbescens</name>
    <dbReference type="NCBI Taxonomy" id="197461"/>
    <lineage>
        <taxon>Bacteria</taxon>
        <taxon>Pseudomonadati</taxon>
        <taxon>Pseudomonadota</taxon>
        <taxon>Alphaproteobacteria</taxon>
        <taxon>Hyphomicrobiales</taxon>
        <taxon>Stappiaceae</taxon>
        <taxon>Pseudovibrio</taxon>
    </lineage>
</organism>
<feature type="domain" description="N-acetyltransferase" evidence="1">
    <location>
        <begin position="10"/>
        <end position="144"/>
    </location>
</feature>